<evidence type="ECO:0000256" key="2">
    <source>
        <dbReference type="ARBA" id="ARBA00019014"/>
    </source>
</evidence>
<dbReference type="Pfam" id="PF03932">
    <property type="entry name" value="CutC"/>
    <property type="match status" value="1"/>
</dbReference>
<evidence type="ECO:0000256" key="1">
    <source>
        <dbReference type="ARBA" id="ARBA00007768"/>
    </source>
</evidence>
<dbReference type="InterPro" id="IPR005627">
    <property type="entry name" value="CutC-like"/>
</dbReference>
<dbReference type="EMBL" id="FUWY01000003">
    <property type="protein sequence ID" value="SJZ71178.1"/>
    <property type="molecule type" value="Genomic_DNA"/>
</dbReference>
<dbReference type="SUPFAM" id="SSF110395">
    <property type="entry name" value="CutC-like"/>
    <property type="match status" value="1"/>
</dbReference>
<accession>A0A1T4MX00</accession>
<dbReference type="Proteomes" id="UP000243297">
    <property type="component" value="Unassembled WGS sequence"/>
</dbReference>
<dbReference type="GO" id="GO:0005507">
    <property type="term" value="F:copper ion binding"/>
    <property type="evidence" value="ECO:0007669"/>
    <property type="project" value="TreeGrafter"/>
</dbReference>
<dbReference type="RefSeq" id="WP_159443749.1">
    <property type="nucleotide sequence ID" value="NZ_FUWY01000003.1"/>
</dbReference>
<dbReference type="STRING" id="118967.SAMN02745191_1440"/>
<dbReference type="Gene3D" id="3.20.20.380">
    <property type="entry name" value="Copper homeostasis (CutC) domain"/>
    <property type="match status" value="1"/>
</dbReference>
<proteinExistence type="inferred from homology"/>
<dbReference type="CDD" id="cd00945">
    <property type="entry name" value="Aldolase_Class_I"/>
    <property type="match status" value="1"/>
</dbReference>
<dbReference type="InterPro" id="IPR036822">
    <property type="entry name" value="CutC-like_dom_sf"/>
</dbReference>
<reference evidence="4" key="1">
    <citation type="submission" date="2017-02" db="EMBL/GenBank/DDBJ databases">
        <authorList>
            <person name="Varghese N."/>
            <person name="Submissions S."/>
        </authorList>
    </citation>
    <scope>NUCLEOTIDE SEQUENCE [LARGE SCALE GENOMIC DNA]</scope>
    <source>
        <strain evidence="4">ATCC 25662</strain>
    </source>
</reference>
<dbReference type="PANTHER" id="PTHR12598">
    <property type="entry name" value="COPPER HOMEOSTASIS PROTEIN CUTC"/>
    <property type="match status" value="1"/>
</dbReference>
<dbReference type="PANTHER" id="PTHR12598:SF0">
    <property type="entry name" value="COPPER HOMEOSTASIS PROTEIN CUTC HOMOLOG"/>
    <property type="match status" value="1"/>
</dbReference>
<sequence length="233" mass="26145">MIKNYVIEVCCGSIEDTMIANDFPIDRIELNSSLELGGCTCSVGTLVEAKKVSNIPMCCMVRPRTAGFHYTEKQFQSMLIDAELLLQNGADGIVFGFLNSDNSIDKERTKKMADLIKKYNREVIVHKAFDSTPDKIQACEDCIECGVDRILTSGGENYPHIEYGFDILKKLIQEYNDKITILVGGGVRDHNIRNILDTTQCTEIHMTAKHMAHDDGDYVEVSRENLNNILSNI</sequence>
<evidence type="ECO:0000313" key="3">
    <source>
        <dbReference type="EMBL" id="SJZ71178.1"/>
    </source>
</evidence>
<organism evidence="3 4">
    <name type="scientific">Anaerorhabdus furcosa</name>
    <dbReference type="NCBI Taxonomy" id="118967"/>
    <lineage>
        <taxon>Bacteria</taxon>
        <taxon>Bacillati</taxon>
        <taxon>Bacillota</taxon>
        <taxon>Erysipelotrichia</taxon>
        <taxon>Erysipelotrichales</taxon>
        <taxon>Erysipelotrichaceae</taxon>
        <taxon>Anaerorhabdus</taxon>
    </lineage>
</organism>
<name>A0A1T4MX00_9FIRM</name>
<keyword evidence="4" id="KW-1185">Reference proteome</keyword>
<dbReference type="OrthoDB" id="9815677at2"/>
<comment type="similarity">
    <text evidence="1">Belongs to the CutC family.</text>
</comment>
<protein>
    <recommendedName>
        <fullName evidence="2">Copper homeostasis protein cutC homolog</fullName>
    </recommendedName>
</protein>
<evidence type="ECO:0000313" key="4">
    <source>
        <dbReference type="Proteomes" id="UP000243297"/>
    </source>
</evidence>
<gene>
    <name evidence="3" type="ORF">SAMN02745191_1440</name>
</gene>
<dbReference type="AlphaFoldDB" id="A0A1T4MX00"/>